<dbReference type="AlphaFoldDB" id="A0A840WE58"/>
<evidence type="ECO:0000313" key="1">
    <source>
        <dbReference type="EMBL" id="MBB5490007.1"/>
    </source>
</evidence>
<reference evidence="1 2" key="1">
    <citation type="submission" date="2020-08" db="EMBL/GenBank/DDBJ databases">
        <title>Sequencing the genomes of 1000 actinobacteria strains.</title>
        <authorList>
            <person name="Klenk H.-P."/>
        </authorList>
    </citation>
    <scope>NUCLEOTIDE SEQUENCE [LARGE SCALE GENOMIC DNA]</scope>
    <source>
        <strain evidence="1 2">DSM 44598</strain>
    </source>
</reference>
<keyword evidence="2" id="KW-1185">Reference proteome</keyword>
<keyword evidence="1" id="KW-0548">Nucleotidyltransferase</keyword>
<name>A0A840WE58_9ACTN</name>
<dbReference type="Proteomes" id="UP000579647">
    <property type="component" value="Unassembled WGS sequence"/>
</dbReference>
<sequence length="91" mass="9746">MVERLRADGKRDHADTVAEVGELARLGHITHLDQHGPYGNGTPVLNAARGAHDEPILVLWPDDVFVADIPVPSSWSAPMNAPDTLCSPSCP</sequence>
<protein>
    <submittedName>
        <fullName evidence="1">UTP-glucose-1-phosphate uridylyltransferase</fullName>
    </submittedName>
</protein>
<proteinExistence type="predicted"/>
<accession>A0A840WE58</accession>
<evidence type="ECO:0000313" key="2">
    <source>
        <dbReference type="Proteomes" id="UP000579647"/>
    </source>
</evidence>
<dbReference type="GO" id="GO:0016779">
    <property type="term" value="F:nucleotidyltransferase activity"/>
    <property type="evidence" value="ECO:0007669"/>
    <property type="project" value="UniProtKB-KW"/>
</dbReference>
<comment type="caution">
    <text evidence="1">The sequence shown here is derived from an EMBL/GenBank/DDBJ whole genome shotgun (WGS) entry which is preliminary data.</text>
</comment>
<gene>
    <name evidence="1" type="ORF">HNR07_001144</name>
</gene>
<organism evidence="1 2">
    <name type="scientific">Nocardiopsis metallicus</name>
    <dbReference type="NCBI Taxonomy" id="179819"/>
    <lineage>
        <taxon>Bacteria</taxon>
        <taxon>Bacillati</taxon>
        <taxon>Actinomycetota</taxon>
        <taxon>Actinomycetes</taxon>
        <taxon>Streptosporangiales</taxon>
        <taxon>Nocardiopsidaceae</taxon>
        <taxon>Nocardiopsis</taxon>
    </lineage>
</organism>
<dbReference type="EMBL" id="JACHDO010000001">
    <property type="protein sequence ID" value="MBB5490007.1"/>
    <property type="molecule type" value="Genomic_DNA"/>
</dbReference>
<keyword evidence="1" id="KW-0808">Transferase</keyword>
<dbReference type="RefSeq" id="WP_246420127.1">
    <property type="nucleotide sequence ID" value="NZ_BAAAKM010000103.1"/>
</dbReference>